<dbReference type="HAMAP" id="MF_00523">
    <property type="entry name" value="LpxD"/>
    <property type="match status" value="1"/>
</dbReference>
<comment type="subunit">
    <text evidence="7">Homotrimer.</text>
</comment>
<accession>A0A921MSM4</accession>
<comment type="caution">
    <text evidence="9">The sequence shown here is derived from an EMBL/GenBank/DDBJ whole genome shotgun (WGS) entry which is preliminary data.</text>
</comment>
<evidence type="ECO:0000256" key="7">
    <source>
        <dbReference type="HAMAP-Rule" id="MF_00523"/>
    </source>
</evidence>
<comment type="similarity">
    <text evidence="7">Belongs to the transferase hexapeptide repeat family. LpxD subfamily.</text>
</comment>
<reference evidence="9" key="1">
    <citation type="journal article" date="2021" name="PeerJ">
        <title>Extensive microbial diversity within the chicken gut microbiome revealed by metagenomics and culture.</title>
        <authorList>
            <person name="Gilroy R."/>
            <person name="Ravi A."/>
            <person name="Getino M."/>
            <person name="Pursley I."/>
            <person name="Horton D.L."/>
            <person name="Alikhan N.F."/>
            <person name="Baker D."/>
            <person name="Gharbi K."/>
            <person name="Hall N."/>
            <person name="Watson M."/>
            <person name="Adriaenssens E.M."/>
            <person name="Foster-Nyarko E."/>
            <person name="Jarju S."/>
            <person name="Secka A."/>
            <person name="Antonio M."/>
            <person name="Oren A."/>
            <person name="Chaudhuri R.R."/>
            <person name="La Ragione R."/>
            <person name="Hildebrand F."/>
            <person name="Pallen M.J."/>
        </authorList>
    </citation>
    <scope>NUCLEOTIDE SEQUENCE</scope>
    <source>
        <strain evidence="9">CHK121-7720</strain>
    </source>
</reference>
<evidence type="ECO:0000256" key="3">
    <source>
        <dbReference type="ARBA" id="ARBA00022679"/>
    </source>
</evidence>
<evidence type="ECO:0000313" key="9">
    <source>
        <dbReference type="EMBL" id="HJG89396.1"/>
    </source>
</evidence>
<evidence type="ECO:0000256" key="6">
    <source>
        <dbReference type="ARBA" id="ARBA00023315"/>
    </source>
</evidence>
<comment type="catalytic activity">
    <reaction evidence="7">
        <text>a UDP-3-O-[(3R)-3-hydroxyacyl]-alpha-D-glucosamine + a (3R)-hydroxyacyl-[ACP] = a UDP-2-N,3-O-bis[(3R)-3-hydroxyacyl]-alpha-D-glucosamine + holo-[ACP] + H(+)</text>
        <dbReference type="Rhea" id="RHEA:53836"/>
        <dbReference type="Rhea" id="RHEA-COMP:9685"/>
        <dbReference type="Rhea" id="RHEA-COMP:9945"/>
        <dbReference type="ChEBI" id="CHEBI:15378"/>
        <dbReference type="ChEBI" id="CHEBI:64479"/>
        <dbReference type="ChEBI" id="CHEBI:78827"/>
        <dbReference type="ChEBI" id="CHEBI:137740"/>
        <dbReference type="ChEBI" id="CHEBI:137748"/>
        <dbReference type="EC" id="2.3.1.191"/>
    </reaction>
</comment>
<dbReference type="GO" id="GO:0016020">
    <property type="term" value="C:membrane"/>
    <property type="evidence" value="ECO:0007669"/>
    <property type="project" value="GOC"/>
</dbReference>
<dbReference type="Gene3D" id="2.160.10.10">
    <property type="entry name" value="Hexapeptide repeat proteins"/>
    <property type="match status" value="1"/>
</dbReference>
<keyword evidence="1 7" id="KW-0444">Lipid biosynthesis</keyword>
<dbReference type="CDD" id="cd03352">
    <property type="entry name" value="LbH_LpxD"/>
    <property type="match status" value="1"/>
</dbReference>
<dbReference type="PROSITE" id="PS00101">
    <property type="entry name" value="HEXAPEP_TRANSFERASES"/>
    <property type="match status" value="1"/>
</dbReference>
<gene>
    <name evidence="7 9" type="primary">lpxD</name>
    <name evidence="9" type="ORF">K8U91_08015</name>
</gene>
<dbReference type="PANTHER" id="PTHR43378:SF2">
    <property type="entry name" value="UDP-3-O-ACYLGLUCOSAMINE N-ACYLTRANSFERASE 1, MITOCHONDRIAL-RELATED"/>
    <property type="match status" value="1"/>
</dbReference>
<keyword evidence="5 7" id="KW-0443">Lipid metabolism</keyword>
<dbReference type="InterPro" id="IPR011004">
    <property type="entry name" value="Trimer_LpxA-like_sf"/>
</dbReference>
<sequence>MKFSAQQIADFLHGEVVGNASVEVSNLSKIEEGTPGTLTFLANPKYTHYIYQTKASIVLVHKEFEPEHPVEATLIKVDDPYACLALLLNLVNEALTAKKGIEEPHYVAPSVTLPDDIYLGAFAYIGERVKIGKNVKIYPQVYVGNDVVLGDNVTLYPGVKIYHSCVIGNNCTLHAGVVIGGDGFGFAPQANGEYAKIAQIGNVVLEDNVEIGANTTIDRATMGSTVIHKGVKLDNLIQIAHNVEVGEHTVIAAQAGIAGSAKVGSHSMIGGQVGVAGHIKLGDRIQVGAQSGIPNHVDDDAIIMGYPAVPSKEFARQVVYIKRLPDLTRTVKELAKEVESLKEQLKNK</sequence>
<dbReference type="PANTHER" id="PTHR43378">
    <property type="entry name" value="UDP-3-O-ACYLGLUCOSAMINE N-ACYLTRANSFERASE"/>
    <property type="match status" value="1"/>
</dbReference>
<feature type="domain" description="UDP-3-O-[3-hydroxymyristoyl] glucosamine N-acyltransferase non-repeat region" evidence="8">
    <location>
        <begin position="22"/>
        <end position="90"/>
    </location>
</feature>
<dbReference type="GO" id="GO:0009245">
    <property type="term" value="P:lipid A biosynthetic process"/>
    <property type="evidence" value="ECO:0007669"/>
    <property type="project" value="UniProtKB-UniRule"/>
</dbReference>
<evidence type="ECO:0000259" key="8">
    <source>
        <dbReference type="Pfam" id="PF04613"/>
    </source>
</evidence>
<proteinExistence type="inferred from homology"/>
<evidence type="ECO:0000256" key="4">
    <source>
        <dbReference type="ARBA" id="ARBA00022737"/>
    </source>
</evidence>
<dbReference type="NCBIfam" id="TIGR01853">
    <property type="entry name" value="lipid_A_lpxD"/>
    <property type="match status" value="1"/>
</dbReference>
<evidence type="ECO:0000256" key="1">
    <source>
        <dbReference type="ARBA" id="ARBA00022516"/>
    </source>
</evidence>
<dbReference type="RefSeq" id="WP_273306467.1">
    <property type="nucleotide sequence ID" value="NZ_DYUD01000023.1"/>
</dbReference>
<keyword evidence="3 7" id="KW-0808">Transferase</keyword>
<comment type="function">
    <text evidence="7">Catalyzes the N-acylation of UDP-3-O-acylglucosamine using 3-hydroxyacyl-ACP as the acyl donor. Is involved in the biosynthesis of lipid A, a phosphorylated glycolipid that anchors the lipopolysaccharide to the outer membrane of the cell.</text>
</comment>
<dbReference type="Gene3D" id="3.40.1390.10">
    <property type="entry name" value="MurE/MurF, N-terminal domain"/>
    <property type="match status" value="1"/>
</dbReference>
<evidence type="ECO:0000256" key="5">
    <source>
        <dbReference type="ARBA" id="ARBA00023098"/>
    </source>
</evidence>
<organism evidence="9 10">
    <name type="scientific">Barnesiella viscericola</name>
    <dbReference type="NCBI Taxonomy" id="397865"/>
    <lineage>
        <taxon>Bacteria</taxon>
        <taxon>Pseudomonadati</taxon>
        <taxon>Bacteroidota</taxon>
        <taxon>Bacteroidia</taxon>
        <taxon>Bacteroidales</taxon>
        <taxon>Barnesiellaceae</taxon>
        <taxon>Barnesiella</taxon>
    </lineage>
</organism>
<dbReference type="InterPro" id="IPR007691">
    <property type="entry name" value="LpxD"/>
</dbReference>
<keyword evidence="4 7" id="KW-0677">Repeat</keyword>
<dbReference type="InterPro" id="IPR020573">
    <property type="entry name" value="UDP_GlcNAc_AcTrfase_non-rep"/>
</dbReference>
<feature type="active site" description="Proton acceptor" evidence="7">
    <location>
        <position position="241"/>
    </location>
</feature>
<dbReference type="Proteomes" id="UP000757103">
    <property type="component" value="Unassembled WGS sequence"/>
</dbReference>
<dbReference type="SUPFAM" id="SSF51161">
    <property type="entry name" value="Trimeric LpxA-like enzymes"/>
    <property type="match status" value="1"/>
</dbReference>
<name>A0A921MSM4_9BACT</name>
<dbReference type="Pfam" id="PF04613">
    <property type="entry name" value="LpxD"/>
    <property type="match status" value="1"/>
</dbReference>
<keyword evidence="6 7" id="KW-0012">Acyltransferase</keyword>
<comment type="pathway">
    <text evidence="7">Bacterial outer membrane biogenesis; LPS lipid A biosynthesis.</text>
</comment>
<dbReference type="InterPro" id="IPR018357">
    <property type="entry name" value="Hexapep_transf_CS"/>
</dbReference>
<dbReference type="EMBL" id="DYUD01000023">
    <property type="protein sequence ID" value="HJG89396.1"/>
    <property type="molecule type" value="Genomic_DNA"/>
</dbReference>
<protein>
    <recommendedName>
        <fullName evidence="7">UDP-3-O-acylglucosamine N-acyltransferase</fullName>
        <ecNumber evidence="7">2.3.1.191</ecNumber>
    </recommendedName>
</protein>
<keyword evidence="2 7" id="KW-0441">Lipid A biosynthesis</keyword>
<dbReference type="Pfam" id="PF00132">
    <property type="entry name" value="Hexapep"/>
    <property type="match status" value="2"/>
</dbReference>
<dbReference type="InterPro" id="IPR001451">
    <property type="entry name" value="Hexapep"/>
</dbReference>
<dbReference type="AlphaFoldDB" id="A0A921MSM4"/>
<evidence type="ECO:0000313" key="10">
    <source>
        <dbReference type="Proteomes" id="UP000757103"/>
    </source>
</evidence>
<evidence type="ECO:0000256" key="2">
    <source>
        <dbReference type="ARBA" id="ARBA00022556"/>
    </source>
</evidence>
<dbReference type="NCBIfam" id="NF002060">
    <property type="entry name" value="PRK00892.1"/>
    <property type="match status" value="1"/>
</dbReference>
<dbReference type="EC" id="2.3.1.191" evidence="7"/>
<reference evidence="9" key="2">
    <citation type="submission" date="2021-09" db="EMBL/GenBank/DDBJ databases">
        <authorList>
            <person name="Gilroy R."/>
        </authorList>
    </citation>
    <scope>NUCLEOTIDE SEQUENCE</scope>
    <source>
        <strain evidence="9">CHK121-7720</strain>
    </source>
</reference>
<dbReference type="GO" id="GO:0016410">
    <property type="term" value="F:N-acyltransferase activity"/>
    <property type="evidence" value="ECO:0007669"/>
    <property type="project" value="InterPro"/>
</dbReference>
<dbReference type="GO" id="GO:0103118">
    <property type="term" value="F:UDP-3-O-[(3R)-3-hydroxyacyl]-glucosamine N-acyltransferase activity"/>
    <property type="evidence" value="ECO:0007669"/>
    <property type="project" value="UniProtKB-EC"/>
</dbReference>